<feature type="region of interest" description="Disordered" evidence="1">
    <location>
        <begin position="76"/>
        <end position="101"/>
    </location>
</feature>
<evidence type="ECO:0000313" key="2">
    <source>
        <dbReference type="EMBL" id="MBB3059887.1"/>
    </source>
</evidence>
<feature type="compositionally biased region" description="Basic and acidic residues" evidence="1">
    <location>
        <begin position="92"/>
        <end position="101"/>
    </location>
</feature>
<keyword evidence="3" id="KW-1185">Reference proteome</keyword>
<evidence type="ECO:0000256" key="1">
    <source>
        <dbReference type="SAM" id="MobiDB-lite"/>
    </source>
</evidence>
<proteinExistence type="predicted"/>
<dbReference type="RefSeq" id="WP_183456676.1">
    <property type="nucleotide sequence ID" value="NZ_JACHWZ010000002.1"/>
</dbReference>
<sequence length="101" mass="11439">MARYHPPIRPLFTSTHDSSSIRQHFHRVVDEPARFEALCRLLLTYCPLPRVQRGILQHQRETQEVADILGEHGFSVPSGQGGIASDQVGKIKVQERKPMSP</sequence>
<accession>A0A7W4W9W6</accession>
<gene>
    <name evidence="2" type="ORF">FHS09_000695</name>
</gene>
<reference evidence="2 3" key="1">
    <citation type="submission" date="2020-08" db="EMBL/GenBank/DDBJ databases">
        <title>Genomic Encyclopedia of Type Strains, Phase III (KMG-III): the genomes of soil and plant-associated and newly described type strains.</title>
        <authorList>
            <person name="Whitman W."/>
        </authorList>
    </citation>
    <scope>NUCLEOTIDE SEQUENCE [LARGE SCALE GENOMIC DNA]</scope>
    <source>
        <strain evidence="2 3">CECT 8799</strain>
    </source>
</reference>
<name>A0A7W4W9W6_9GAMM</name>
<comment type="caution">
    <text evidence="2">The sequence shown here is derived from an EMBL/GenBank/DDBJ whole genome shotgun (WGS) entry which is preliminary data.</text>
</comment>
<dbReference type="EMBL" id="JACHWZ010000002">
    <property type="protein sequence ID" value="MBB3059887.1"/>
    <property type="molecule type" value="Genomic_DNA"/>
</dbReference>
<dbReference type="AlphaFoldDB" id="A0A7W4W9W6"/>
<organism evidence="2 3">
    <name type="scientific">Microbulbifer rhizosphaerae</name>
    <dbReference type="NCBI Taxonomy" id="1562603"/>
    <lineage>
        <taxon>Bacteria</taxon>
        <taxon>Pseudomonadati</taxon>
        <taxon>Pseudomonadota</taxon>
        <taxon>Gammaproteobacteria</taxon>
        <taxon>Cellvibrionales</taxon>
        <taxon>Microbulbiferaceae</taxon>
        <taxon>Microbulbifer</taxon>
    </lineage>
</organism>
<evidence type="ECO:0000313" key="3">
    <source>
        <dbReference type="Proteomes" id="UP000535937"/>
    </source>
</evidence>
<dbReference type="Proteomes" id="UP000535937">
    <property type="component" value="Unassembled WGS sequence"/>
</dbReference>
<protein>
    <submittedName>
        <fullName evidence="2">Uncharacterized protein</fullName>
    </submittedName>
</protein>